<dbReference type="InterPro" id="IPR020550">
    <property type="entry name" value="Inositol_monophosphatase_CS"/>
</dbReference>
<keyword evidence="18 22" id="KW-0460">Magnesium</keyword>
<dbReference type="GO" id="GO:0046854">
    <property type="term" value="P:phosphatidylinositol phosphate biosynthetic process"/>
    <property type="evidence" value="ECO:0007669"/>
    <property type="project" value="InterPro"/>
</dbReference>
<evidence type="ECO:0000256" key="23">
    <source>
        <dbReference type="SAM" id="MobiDB-lite"/>
    </source>
</evidence>
<reference evidence="25" key="3">
    <citation type="submission" date="2025-09" db="UniProtKB">
        <authorList>
            <consortium name="Ensembl"/>
        </authorList>
    </citation>
    <scope>IDENTIFICATION</scope>
</reference>
<protein>
    <recommendedName>
        <fullName evidence="8">Serine/threonine-protein kinase RIO1</fullName>
        <ecNumber evidence="6">2.7.11.1</ecNumber>
        <ecNumber evidence="7">3.1.3.25</ecNumber>
    </recommendedName>
    <alternativeName>
        <fullName evidence="21">Serine/threonine-protein kinase rio1</fullName>
    </alternativeName>
</protein>
<keyword evidence="26" id="KW-1185">Reference proteome</keyword>
<feature type="domain" description="RIO kinase" evidence="24">
    <location>
        <begin position="134"/>
        <end position="324"/>
    </location>
</feature>
<evidence type="ECO:0000256" key="8">
    <source>
        <dbReference type="ARBA" id="ARBA00016038"/>
    </source>
</evidence>
<comment type="catalytic activity">
    <reaction evidence="20">
        <text>L-seryl-[protein] + ATP = O-phospho-L-seryl-[protein] + ADP + H(+)</text>
        <dbReference type="Rhea" id="RHEA:17989"/>
        <dbReference type="Rhea" id="RHEA-COMP:9863"/>
        <dbReference type="Rhea" id="RHEA-COMP:11604"/>
        <dbReference type="ChEBI" id="CHEBI:15378"/>
        <dbReference type="ChEBI" id="CHEBI:29999"/>
        <dbReference type="ChEBI" id="CHEBI:30616"/>
        <dbReference type="ChEBI" id="CHEBI:83421"/>
        <dbReference type="ChEBI" id="CHEBI:456216"/>
        <dbReference type="EC" id="2.7.11.1"/>
    </reaction>
</comment>
<evidence type="ECO:0000256" key="22">
    <source>
        <dbReference type="PIRSR" id="PIRSR600760-2"/>
    </source>
</evidence>
<evidence type="ECO:0000256" key="7">
    <source>
        <dbReference type="ARBA" id="ARBA00013106"/>
    </source>
</evidence>
<dbReference type="GO" id="GO:0005737">
    <property type="term" value="C:cytoplasm"/>
    <property type="evidence" value="ECO:0007669"/>
    <property type="project" value="UniProtKB-SubCell"/>
</dbReference>
<dbReference type="InterPro" id="IPR033942">
    <property type="entry name" value="IMPase"/>
</dbReference>
<dbReference type="SUPFAM" id="SSF56112">
    <property type="entry name" value="Protein kinase-like (PK-like)"/>
    <property type="match status" value="1"/>
</dbReference>
<evidence type="ECO:0000256" key="5">
    <source>
        <dbReference type="ARBA" id="ARBA00009759"/>
    </source>
</evidence>
<evidence type="ECO:0000256" key="14">
    <source>
        <dbReference type="ARBA" id="ARBA00022741"/>
    </source>
</evidence>
<keyword evidence="15" id="KW-0418">Kinase</keyword>
<dbReference type="PRINTS" id="PR00377">
    <property type="entry name" value="IMPHPHTASES"/>
</dbReference>
<evidence type="ECO:0000256" key="11">
    <source>
        <dbReference type="ARBA" id="ARBA00022527"/>
    </source>
</evidence>
<feature type="binding site" evidence="22">
    <location>
        <position position="371"/>
    </location>
    <ligand>
        <name>Mg(2+)</name>
        <dbReference type="ChEBI" id="CHEBI:18420"/>
        <label>1</label>
        <note>catalytic</note>
    </ligand>
</feature>
<dbReference type="GeneTree" id="ENSGT00940000157075"/>
<dbReference type="EC" id="3.1.3.25" evidence="7"/>
<reference evidence="25" key="2">
    <citation type="submission" date="2025-08" db="UniProtKB">
        <authorList>
            <consortium name="Ensembl"/>
        </authorList>
    </citation>
    <scope>IDENTIFICATION</scope>
</reference>
<evidence type="ECO:0000256" key="19">
    <source>
        <dbReference type="ARBA" id="ARBA00047899"/>
    </source>
</evidence>
<evidence type="ECO:0000256" key="16">
    <source>
        <dbReference type="ARBA" id="ARBA00022801"/>
    </source>
</evidence>
<evidence type="ECO:0000256" key="2">
    <source>
        <dbReference type="ARBA" id="ARBA00004496"/>
    </source>
</evidence>
<keyword evidence="11" id="KW-0723">Serine/threonine-protein kinase</keyword>
<evidence type="ECO:0000256" key="10">
    <source>
        <dbReference type="ARBA" id="ARBA00022517"/>
    </source>
</evidence>
<comment type="subcellular location">
    <subcellularLocation>
        <location evidence="2">Cytoplasm</location>
    </subcellularLocation>
</comment>
<dbReference type="PROSITE" id="PS00629">
    <property type="entry name" value="IMP_1"/>
    <property type="match status" value="1"/>
</dbReference>
<dbReference type="Gene3D" id="3.30.200.20">
    <property type="entry name" value="Phosphorylase Kinase, domain 1"/>
    <property type="match status" value="1"/>
</dbReference>
<keyword evidence="10" id="KW-0690">Ribosome biogenesis</keyword>
<feature type="region of interest" description="Disordered" evidence="23">
    <location>
        <begin position="1"/>
        <end position="51"/>
    </location>
</feature>
<dbReference type="Pfam" id="PF00459">
    <property type="entry name" value="Inositol_P"/>
    <property type="match status" value="1"/>
</dbReference>
<keyword evidence="17" id="KW-0067">ATP-binding</keyword>
<dbReference type="InterPro" id="IPR011009">
    <property type="entry name" value="Kinase-like_dom_sf"/>
</dbReference>
<dbReference type="UniPathway" id="UPA00823">
    <property type="reaction ID" value="UER00788"/>
</dbReference>
<keyword evidence="16" id="KW-0378">Hydrolase</keyword>
<accession>A0A669B0K8</accession>
<comment type="pathway">
    <text evidence="3">Polyol metabolism; myo-inositol biosynthesis; myo-inositol from D-glucose 6-phosphate: step 2/2.</text>
</comment>
<feature type="region of interest" description="Disordered" evidence="23">
    <location>
        <begin position="70"/>
        <end position="95"/>
    </location>
</feature>
<dbReference type="CDD" id="cd01639">
    <property type="entry name" value="IMPase"/>
    <property type="match status" value="1"/>
</dbReference>
<name>A0A669B0K8_ORENI</name>
<dbReference type="InterPro" id="IPR000687">
    <property type="entry name" value="RIO_kinase"/>
</dbReference>
<dbReference type="Gene3D" id="3.40.190.80">
    <property type="match status" value="1"/>
</dbReference>
<dbReference type="PANTHER" id="PTHR20854">
    <property type="entry name" value="INOSITOL MONOPHOSPHATASE"/>
    <property type="match status" value="1"/>
</dbReference>
<dbReference type="SUPFAM" id="SSF56655">
    <property type="entry name" value="Carbohydrate phosphatase"/>
    <property type="match status" value="1"/>
</dbReference>
<dbReference type="EC" id="2.7.11.1" evidence="6"/>
<evidence type="ECO:0000256" key="15">
    <source>
        <dbReference type="ARBA" id="ARBA00022777"/>
    </source>
</evidence>
<feature type="binding site" evidence="22">
    <location>
        <position position="372"/>
    </location>
    <ligand>
        <name>Mg(2+)</name>
        <dbReference type="ChEBI" id="CHEBI:18420"/>
        <label>1</label>
        <note>catalytic</note>
    </ligand>
</feature>
<keyword evidence="13 22" id="KW-0479">Metal-binding</keyword>
<dbReference type="FunFam" id="3.40.190.80:FF:000002">
    <property type="entry name" value="Inositol-1-monophosphatase"/>
    <property type="match status" value="1"/>
</dbReference>
<reference evidence="26" key="1">
    <citation type="submission" date="2012-01" db="EMBL/GenBank/DDBJ databases">
        <title>The Genome Sequence of Oreochromis niloticus (Nile Tilapia).</title>
        <authorList>
            <consortium name="Broad Institute Genome Assembly Team"/>
            <consortium name="Broad Institute Sequencing Platform"/>
            <person name="Di Palma F."/>
            <person name="Johnson J."/>
            <person name="Lander E.S."/>
            <person name="Lindblad-Toh K."/>
        </authorList>
    </citation>
    <scope>NUCLEOTIDE SEQUENCE [LARGE SCALE GENOMIC DNA]</scope>
</reference>
<comment type="catalytic activity">
    <reaction evidence="19">
        <text>L-threonyl-[protein] + ATP = O-phospho-L-threonyl-[protein] + ADP + H(+)</text>
        <dbReference type="Rhea" id="RHEA:46608"/>
        <dbReference type="Rhea" id="RHEA-COMP:11060"/>
        <dbReference type="Rhea" id="RHEA-COMP:11605"/>
        <dbReference type="ChEBI" id="CHEBI:15378"/>
        <dbReference type="ChEBI" id="CHEBI:30013"/>
        <dbReference type="ChEBI" id="CHEBI:30616"/>
        <dbReference type="ChEBI" id="CHEBI:61977"/>
        <dbReference type="ChEBI" id="CHEBI:456216"/>
        <dbReference type="EC" id="2.7.11.1"/>
    </reaction>
</comment>
<dbReference type="SMART" id="SM00090">
    <property type="entry name" value="RIO"/>
    <property type="match status" value="1"/>
</dbReference>
<dbReference type="GO" id="GO:0046872">
    <property type="term" value="F:metal ion binding"/>
    <property type="evidence" value="ECO:0007669"/>
    <property type="project" value="UniProtKB-KW"/>
</dbReference>
<dbReference type="FunFam" id="3.30.200.20:FF:000148">
    <property type="entry name" value="Serine/threonine-protein kinase RIO1"/>
    <property type="match status" value="1"/>
</dbReference>
<dbReference type="GO" id="GO:0042254">
    <property type="term" value="P:ribosome biogenesis"/>
    <property type="evidence" value="ECO:0007669"/>
    <property type="project" value="UniProtKB-KW"/>
</dbReference>
<evidence type="ECO:0000256" key="18">
    <source>
        <dbReference type="ARBA" id="ARBA00022842"/>
    </source>
</evidence>
<dbReference type="PANTHER" id="PTHR20854:SF44">
    <property type="entry name" value="INOSITOL-1-MONOPHOSPHATASE"/>
    <property type="match status" value="1"/>
</dbReference>
<dbReference type="GO" id="GO:0008934">
    <property type="term" value="F:inositol monophosphate 1-phosphatase activity"/>
    <property type="evidence" value="ECO:0007669"/>
    <property type="project" value="InterPro"/>
</dbReference>
<dbReference type="InterPro" id="IPR000760">
    <property type="entry name" value="Inositol_monophosphatase-like"/>
</dbReference>
<evidence type="ECO:0000256" key="9">
    <source>
        <dbReference type="ARBA" id="ARBA00022490"/>
    </source>
</evidence>
<dbReference type="AlphaFoldDB" id="A0A669B0K8"/>
<dbReference type="GO" id="GO:0006021">
    <property type="term" value="P:inositol biosynthetic process"/>
    <property type="evidence" value="ECO:0007669"/>
    <property type="project" value="UniProtKB-UniPathway"/>
</dbReference>
<gene>
    <name evidence="25" type="primary">RIOK1</name>
    <name evidence="25" type="synonym">riok1</name>
</gene>
<evidence type="ECO:0000256" key="6">
    <source>
        <dbReference type="ARBA" id="ARBA00012513"/>
    </source>
</evidence>
<evidence type="ECO:0000259" key="24">
    <source>
        <dbReference type="SMART" id="SM00090"/>
    </source>
</evidence>
<dbReference type="FunFam" id="3.30.540.10:FF:000004">
    <property type="entry name" value="Inositol-1-monophosphatase"/>
    <property type="match status" value="1"/>
</dbReference>
<comment type="cofactor">
    <cofactor evidence="1 22">
        <name>Mg(2+)</name>
        <dbReference type="ChEBI" id="CHEBI:18420"/>
    </cofactor>
</comment>
<feature type="binding site" evidence="22">
    <location>
        <position position="499"/>
    </location>
    <ligand>
        <name>Mg(2+)</name>
        <dbReference type="ChEBI" id="CHEBI:18420"/>
        <label>1</label>
        <note>catalytic</note>
    </ligand>
</feature>
<dbReference type="Gene3D" id="3.30.540.10">
    <property type="entry name" value="Fructose-1,6-Bisphosphatase, subunit A, domain 1"/>
    <property type="match status" value="1"/>
</dbReference>
<evidence type="ECO:0000256" key="3">
    <source>
        <dbReference type="ARBA" id="ARBA00005152"/>
    </source>
</evidence>
<feature type="binding site" evidence="22">
    <location>
        <position position="369"/>
    </location>
    <ligand>
        <name>Mg(2+)</name>
        <dbReference type="ChEBI" id="CHEBI:18420"/>
        <label>1</label>
        <note>catalytic</note>
    </ligand>
</feature>
<evidence type="ECO:0000313" key="25">
    <source>
        <dbReference type="Ensembl" id="ENSONIP00000028097.1"/>
    </source>
</evidence>
<keyword evidence="14" id="KW-0547">Nucleotide-binding</keyword>
<dbReference type="InterPro" id="IPR020583">
    <property type="entry name" value="Inositol_monoP_metal-BS"/>
</dbReference>
<feature type="compositionally biased region" description="Acidic residues" evidence="23">
    <location>
        <begin position="38"/>
        <end position="51"/>
    </location>
</feature>
<evidence type="ECO:0000313" key="26">
    <source>
        <dbReference type="Proteomes" id="UP000005207"/>
    </source>
</evidence>
<keyword evidence="12" id="KW-0808">Transferase</keyword>
<dbReference type="GO" id="GO:0004674">
    <property type="term" value="F:protein serine/threonine kinase activity"/>
    <property type="evidence" value="ECO:0007669"/>
    <property type="project" value="UniProtKB-KW"/>
</dbReference>
<evidence type="ECO:0000256" key="1">
    <source>
        <dbReference type="ARBA" id="ARBA00001946"/>
    </source>
</evidence>
<dbReference type="GO" id="GO:0005524">
    <property type="term" value="F:ATP binding"/>
    <property type="evidence" value="ECO:0007669"/>
    <property type="project" value="UniProtKB-KW"/>
</dbReference>
<evidence type="ECO:0000256" key="12">
    <source>
        <dbReference type="ARBA" id="ARBA00022679"/>
    </source>
</evidence>
<comment type="similarity">
    <text evidence="5">Belongs to the inositol monophosphatase superfamily.</text>
</comment>
<comment type="similarity">
    <text evidence="4">Belongs to the protein kinase superfamily. RIO-type Ser/Thr kinase family.</text>
</comment>
<dbReference type="InterPro" id="IPR020552">
    <property type="entry name" value="Inositol_monoPase_Li-sen"/>
</dbReference>
<dbReference type="GO" id="GO:0007165">
    <property type="term" value="P:signal transduction"/>
    <property type="evidence" value="ECO:0007669"/>
    <property type="project" value="TreeGrafter"/>
</dbReference>
<dbReference type="PRINTS" id="PR00378">
    <property type="entry name" value="LIIMPHPHTASE"/>
</dbReference>
<evidence type="ECO:0000256" key="20">
    <source>
        <dbReference type="ARBA" id="ARBA00048679"/>
    </source>
</evidence>
<dbReference type="InterPro" id="IPR018934">
    <property type="entry name" value="RIO_dom"/>
</dbReference>
<evidence type="ECO:0000256" key="4">
    <source>
        <dbReference type="ARBA" id="ARBA00009196"/>
    </source>
</evidence>
<evidence type="ECO:0000256" key="21">
    <source>
        <dbReference type="ARBA" id="ARBA00068838"/>
    </source>
</evidence>
<evidence type="ECO:0000256" key="17">
    <source>
        <dbReference type="ARBA" id="ARBA00022840"/>
    </source>
</evidence>
<dbReference type="Pfam" id="PF01163">
    <property type="entry name" value="RIO1"/>
    <property type="match status" value="1"/>
</dbReference>
<keyword evidence="9" id="KW-0963">Cytoplasm</keyword>
<organism evidence="25 26">
    <name type="scientific">Oreochromis niloticus</name>
    <name type="common">Nile tilapia</name>
    <name type="synonym">Tilapia nilotica</name>
    <dbReference type="NCBI Taxonomy" id="8128"/>
    <lineage>
        <taxon>Eukaryota</taxon>
        <taxon>Metazoa</taxon>
        <taxon>Chordata</taxon>
        <taxon>Craniata</taxon>
        <taxon>Vertebrata</taxon>
        <taxon>Euteleostomi</taxon>
        <taxon>Actinopterygii</taxon>
        <taxon>Neopterygii</taxon>
        <taxon>Teleostei</taxon>
        <taxon>Neoteleostei</taxon>
        <taxon>Acanthomorphata</taxon>
        <taxon>Ovalentaria</taxon>
        <taxon>Cichlomorphae</taxon>
        <taxon>Cichliformes</taxon>
        <taxon>Cichlidae</taxon>
        <taxon>African cichlids</taxon>
        <taxon>Pseudocrenilabrinae</taxon>
        <taxon>Oreochromini</taxon>
        <taxon>Oreochromis</taxon>
    </lineage>
</organism>
<sequence length="567" mass="62946">MAEPACVPGQFDDAEEDSVRSVELTRISDALPSSEQQDFSEEEDVDDEDEWAWSSAADLAKRYNQAAGGLQSLRLQSNRQNPSKKLPSSTPSDKALRKYEHKINLDKLNYADSVINKVTTMQKQREADTYRVKDKSDRATVEQVLDPRTRMILFKMLSRGIISEINGCISTGKEANVYHASTAAGDSRAIKIYKTSILLFKDRDKYVSGEFRFRHGYCKGNPRKMVRTWAEKEMRNLIRLQTAGIPSPEPLLLRSHVLLMGFIGKDNVVAPPPRQHRPLTMADWTDCLNFGISVAKQASKVVLTAFQQEKEVKLKSSPADLVTETDQRVEMIISSAIRSQYPQHRFIGEESAAAGERVELTDCPTWIIDPIDGTVNFVHRFPFVAISIAFTVNKQTEFGIVYSCVDDKLFHAQRGRGAFLNGEPLHVSGQEDISQCVVVTEIGAERDDLALSTVTSNIFKLLKLPVHGVRALGTAAVDMCQVATGGADAYYHIGMHCWDIAASAIIVREAGGVIIDTDGSEFDMMSRRVIAASSAAVASRIAQVIRPFPCSRDDDDQHRCVCVGRQV</sequence>
<feature type="compositionally biased region" description="Polar residues" evidence="23">
    <location>
        <begin position="73"/>
        <end position="92"/>
    </location>
</feature>
<evidence type="ECO:0000256" key="13">
    <source>
        <dbReference type="ARBA" id="ARBA00022723"/>
    </source>
</evidence>
<dbReference type="Proteomes" id="UP000005207">
    <property type="component" value="Linkage group LG18"/>
</dbReference>
<feature type="binding site" evidence="22">
    <location>
        <position position="349"/>
    </location>
    <ligand>
        <name>Mg(2+)</name>
        <dbReference type="ChEBI" id="CHEBI:18420"/>
        <label>1</label>
        <note>catalytic</note>
    </ligand>
</feature>
<proteinExistence type="inferred from homology"/>
<dbReference type="PROSITE" id="PS00630">
    <property type="entry name" value="IMP_2"/>
    <property type="match status" value="1"/>
</dbReference>
<dbReference type="Ensembl" id="ENSONIT00000051127.1">
    <property type="protein sequence ID" value="ENSONIP00000028097.1"/>
    <property type="gene ID" value="ENSONIG00000014010.2"/>
</dbReference>